<dbReference type="Proteomes" id="UP000001511">
    <property type="component" value="Chromosome"/>
</dbReference>
<dbReference type="AlphaFoldDB" id="D7E1P1"/>
<dbReference type="EMBL" id="CP002059">
    <property type="protein sequence ID" value="ADI63268.1"/>
    <property type="molecule type" value="Genomic_DNA"/>
</dbReference>
<gene>
    <name evidence="1" type="ordered locus">Aazo_0852</name>
</gene>
<proteinExistence type="predicted"/>
<dbReference type="KEGG" id="naz:Aazo_0852"/>
<sequence>MWDEGCPAKSLSKNCDLPPPVCTGGCNKKQTDEIFEHENINQENFYSNIDEMNWIEEEIPEFHINEPECYEVQDESFLKI</sequence>
<protein>
    <submittedName>
        <fullName evidence="1">Uncharacterized protein</fullName>
    </submittedName>
</protein>
<organism evidence="1 2">
    <name type="scientific">Nostoc azollae (strain 0708)</name>
    <name type="common">Anabaena azollae (strain 0708)</name>
    <dbReference type="NCBI Taxonomy" id="551115"/>
    <lineage>
        <taxon>Bacteria</taxon>
        <taxon>Bacillati</taxon>
        <taxon>Cyanobacteriota</taxon>
        <taxon>Cyanophyceae</taxon>
        <taxon>Nostocales</taxon>
        <taxon>Nostocaceae</taxon>
        <taxon>Trichormus</taxon>
    </lineage>
</organism>
<evidence type="ECO:0000313" key="2">
    <source>
        <dbReference type="Proteomes" id="UP000001511"/>
    </source>
</evidence>
<evidence type="ECO:0000313" key="1">
    <source>
        <dbReference type="EMBL" id="ADI63268.1"/>
    </source>
</evidence>
<keyword evidence="2" id="KW-1185">Reference proteome</keyword>
<reference evidence="1 2" key="1">
    <citation type="journal article" date="2010" name="PLoS ONE">
        <title>Genome erosion in a nitrogen-fixing vertically transmitted endosymbiotic multicellular cyanobacterium.</title>
        <authorList>
            <person name="Ran L."/>
            <person name="Larsson J."/>
            <person name="Vigil-Stenman T."/>
            <person name="Nylander J.A."/>
            <person name="Ininbergs K."/>
            <person name="Zheng W.W."/>
            <person name="Lapidus A."/>
            <person name="Lowry S."/>
            <person name="Haselkorn R."/>
            <person name="Bergman B."/>
        </authorList>
    </citation>
    <scope>NUCLEOTIDE SEQUENCE [LARGE SCALE GENOMIC DNA]</scope>
    <source>
        <strain evidence="1 2">0708</strain>
    </source>
</reference>
<name>D7E1P1_NOSA0</name>
<dbReference type="HOGENOM" id="CLU_2586207_0_0_3"/>
<accession>D7E1P1</accession>